<name>A0A8K0CY78_IGNLU</name>
<evidence type="ECO:0000313" key="3">
    <source>
        <dbReference type="Proteomes" id="UP000801492"/>
    </source>
</evidence>
<evidence type="ECO:0000313" key="2">
    <source>
        <dbReference type="EMBL" id="KAF2892983.1"/>
    </source>
</evidence>
<proteinExistence type="predicted"/>
<dbReference type="AlphaFoldDB" id="A0A8K0CY78"/>
<accession>A0A8K0CY78</accession>
<protein>
    <submittedName>
        <fullName evidence="2">Uncharacterized protein</fullName>
    </submittedName>
</protein>
<dbReference type="EMBL" id="VTPC01008306">
    <property type="protein sequence ID" value="KAF2892983.1"/>
    <property type="molecule type" value="Genomic_DNA"/>
</dbReference>
<evidence type="ECO:0000256" key="1">
    <source>
        <dbReference type="SAM" id="MobiDB-lite"/>
    </source>
</evidence>
<keyword evidence="3" id="KW-1185">Reference proteome</keyword>
<comment type="caution">
    <text evidence="2">The sequence shown here is derived from an EMBL/GenBank/DDBJ whole genome shotgun (WGS) entry which is preliminary data.</text>
</comment>
<organism evidence="2 3">
    <name type="scientific">Ignelater luminosus</name>
    <name type="common">Cucubano</name>
    <name type="synonym">Pyrophorus luminosus</name>
    <dbReference type="NCBI Taxonomy" id="2038154"/>
    <lineage>
        <taxon>Eukaryota</taxon>
        <taxon>Metazoa</taxon>
        <taxon>Ecdysozoa</taxon>
        <taxon>Arthropoda</taxon>
        <taxon>Hexapoda</taxon>
        <taxon>Insecta</taxon>
        <taxon>Pterygota</taxon>
        <taxon>Neoptera</taxon>
        <taxon>Endopterygota</taxon>
        <taxon>Coleoptera</taxon>
        <taxon>Polyphaga</taxon>
        <taxon>Elateriformia</taxon>
        <taxon>Elateroidea</taxon>
        <taxon>Elateridae</taxon>
        <taxon>Agrypninae</taxon>
        <taxon>Pyrophorini</taxon>
        <taxon>Ignelater</taxon>
    </lineage>
</organism>
<feature type="region of interest" description="Disordered" evidence="1">
    <location>
        <begin position="1"/>
        <end position="108"/>
    </location>
</feature>
<gene>
    <name evidence="2" type="ORF">ILUMI_13190</name>
</gene>
<sequence>MTIDPGAKGNKDNEDNLPSTSISSMRPSCTSSDEVEELATPDHLEDGVVEQDVPAPRAVTDNDEETCSSSSSDEDSAQRKTSKVPPNFVSSKRSTQLDLSSPVQIFLH</sequence>
<reference evidence="2" key="1">
    <citation type="submission" date="2019-08" db="EMBL/GenBank/DDBJ databases">
        <title>The genome of the North American firefly Photinus pyralis.</title>
        <authorList>
            <consortium name="Photinus pyralis genome working group"/>
            <person name="Fallon T.R."/>
            <person name="Sander Lower S.E."/>
            <person name="Weng J.-K."/>
        </authorList>
    </citation>
    <scope>NUCLEOTIDE SEQUENCE</scope>
    <source>
        <strain evidence="2">TRF0915ILg1</strain>
        <tissue evidence="2">Whole body</tissue>
    </source>
</reference>
<dbReference type="Proteomes" id="UP000801492">
    <property type="component" value="Unassembled WGS sequence"/>
</dbReference>
<feature type="compositionally biased region" description="Polar residues" evidence="1">
    <location>
        <begin position="16"/>
        <end position="32"/>
    </location>
</feature>
<feature type="non-terminal residue" evidence="2">
    <location>
        <position position="108"/>
    </location>
</feature>
<feature type="compositionally biased region" description="Polar residues" evidence="1">
    <location>
        <begin position="88"/>
        <end position="108"/>
    </location>
</feature>